<dbReference type="OrthoDB" id="4166992at2"/>
<reference evidence="2 3" key="1">
    <citation type="submission" date="2016-10" db="EMBL/GenBank/DDBJ databases">
        <authorList>
            <person name="de Groot N.N."/>
        </authorList>
    </citation>
    <scope>NUCLEOTIDE SEQUENCE [LARGE SCALE GENOMIC DNA]</scope>
    <source>
        <strain evidence="2 3">OK461</strain>
    </source>
</reference>
<evidence type="ECO:0000256" key="1">
    <source>
        <dbReference type="SAM" id="Phobius"/>
    </source>
</evidence>
<feature type="transmembrane region" description="Helical" evidence="1">
    <location>
        <begin position="12"/>
        <end position="33"/>
    </location>
</feature>
<dbReference type="AlphaFoldDB" id="A0A1I2PXQ5"/>
<keyword evidence="1" id="KW-0472">Membrane</keyword>
<proteinExistence type="predicted"/>
<name>A0A1I2PXQ5_9ACTN</name>
<gene>
    <name evidence="2" type="ORF">SAMN02787118_11766</name>
</gene>
<evidence type="ECO:0000313" key="2">
    <source>
        <dbReference type="EMBL" id="SFG20818.1"/>
    </source>
</evidence>
<keyword evidence="1" id="KW-0812">Transmembrane</keyword>
<dbReference type="Proteomes" id="UP000181942">
    <property type="component" value="Unassembled WGS sequence"/>
</dbReference>
<organism evidence="2 3">
    <name type="scientific">Streptomyces mirabilis</name>
    <dbReference type="NCBI Taxonomy" id="68239"/>
    <lineage>
        <taxon>Bacteria</taxon>
        <taxon>Bacillati</taxon>
        <taxon>Actinomycetota</taxon>
        <taxon>Actinomycetes</taxon>
        <taxon>Kitasatosporales</taxon>
        <taxon>Streptomycetaceae</taxon>
        <taxon>Streptomyces</taxon>
    </lineage>
</organism>
<evidence type="ECO:0000313" key="3">
    <source>
        <dbReference type="Proteomes" id="UP000181942"/>
    </source>
</evidence>
<keyword evidence="1" id="KW-1133">Transmembrane helix</keyword>
<accession>A0A1I2PXQ5</accession>
<dbReference type="EMBL" id="FONR01000017">
    <property type="protein sequence ID" value="SFG20818.1"/>
    <property type="molecule type" value="Genomic_DNA"/>
</dbReference>
<sequence>MESAQRVIHRSGLFSRLLVVLVGVAVLLLGYSLFRENLSARLTRDWPWKLKLLDIQSAVTAVLGTGGAALARAQYARTVRPAIGYGGRVVANTAPNERLAWMCKLLNGGQEVAITADTSYWIEYTSAARAAGAVDSSEWMSQPEATAAIASRELAERQDFQLNLVGRGYPIPGQGQGQLFLGWFTEKAMRELESVYVRVRVVDRVGDVHERVVNLLKGADRSPTHPDASPF</sequence>
<protein>
    <submittedName>
        <fullName evidence="2">Uncharacterized protein</fullName>
    </submittedName>
</protein>